<proteinExistence type="predicted"/>
<evidence type="ECO:0000313" key="2">
    <source>
        <dbReference type="EnsemblPlants" id="OB04G19260.1"/>
    </source>
</evidence>
<protein>
    <submittedName>
        <fullName evidence="2">Uncharacterized protein</fullName>
    </submittedName>
</protein>
<organism evidence="2">
    <name type="scientific">Oryza brachyantha</name>
    <name type="common">malo sina</name>
    <dbReference type="NCBI Taxonomy" id="4533"/>
    <lineage>
        <taxon>Eukaryota</taxon>
        <taxon>Viridiplantae</taxon>
        <taxon>Streptophyta</taxon>
        <taxon>Embryophyta</taxon>
        <taxon>Tracheophyta</taxon>
        <taxon>Spermatophyta</taxon>
        <taxon>Magnoliopsida</taxon>
        <taxon>Liliopsida</taxon>
        <taxon>Poales</taxon>
        <taxon>Poaceae</taxon>
        <taxon>BOP clade</taxon>
        <taxon>Oryzoideae</taxon>
        <taxon>Oryzeae</taxon>
        <taxon>Oryzinae</taxon>
        <taxon>Oryza</taxon>
    </lineage>
</organism>
<keyword evidence="3" id="KW-1185">Reference proteome</keyword>
<feature type="transmembrane region" description="Helical" evidence="1">
    <location>
        <begin position="58"/>
        <end position="84"/>
    </location>
</feature>
<dbReference type="Gramene" id="OB04G19260.1">
    <property type="protein sequence ID" value="OB04G19260.1"/>
    <property type="gene ID" value="OB04G19260"/>
</dbReference>
<keyword evidence="1" id="KW-1133">Transmembrane helix</keyword>
<accession>J3LXQ1</accession>
<keyword evidence="1" id="KW-0472">Membrane</keyword>
<dbReference type="Proteomes" id="UP000006038">
    <property type="component" value="Chromosome 4"/>
</dbReference>
<name>J3LXQ1_ORYBR</name>
<sequence length="93" mass="10590">MKEEEVGEEDGPGEKWCAVVCTVCQCCGRKKANCTSRLLLHRRHCCHGRRFLRSSESLAVMLIPVTGFIGTESIFCWFFLLFLLPTVILDHET</sequence>
<evidence type="ECO:0000256" key="1">
    <source>
        <dbReference type="SAM" id="Phobius"/>
    </source>
</evidence>
<reference evidence="2" key="1">
    <citation type="journal article" date="2013" name="Nat. Commun.">
        <title>Whole-genome sequencing of Oryza brachyantha reveals mechanisms underlying Oryza genome evolution.</title>
        <authorList>
            <person name="Chen J."/>
            <person name="Huang Q."/>
            <person name="Gao D."/>
            <person name="Wang J."/>
            <person name="Lang Y."/>
            <person name="Liu T."/>
            <person name="Li B."/>
            <person name="Bai Z."/>
            <person name="Luis Goicoechea J."/>
            <person name="Liang C."/>
            <person name="Chen C."/>
            <person name="Zhang W."/>
            <person name="Sun S."/>
            <person name="Liao Y."/>
            <person name="Zhang X."/>
            <person name="Yang L."/>
            <person name="Song C."/>
            <person name="Wang M."/>
            <person name="Shi J."/>
            <person name="Liu G."/>
            <person name="Liu J."/>
            <person name="Zhou H."/>
            <person name="Zhou W."/>
            <person name="Yu Q."/>
            <person name="An N."/>
            <person name="Chen Y."/>
            <person name="Cai Q."/>
            <person name="Wang B."/>
            <person name="Liu B."/>
            <person name="Min J."/>
            <person name="Huang Y."/>
            <person name="Wu H."/>
            <person name="Li Z."/>
            <person name="Zhang Y."/>
            <person name="Yin Y."/>
            <person name="Song W."/>
            <person name="Jiang J."/>
            <person name="Jackson S.A."/>
            <person name="Wing R.A."/>
            <person name="Wang J."/>
            <person name="Chen M."/>
        </authorList>
    </citation>
    <scope>NUCLEOTIDE SEQUENCE [LARGE SCALE GENOMIC DNA]</scope>
    <source>
        <strain evidence="2">cv. IRGC 101232</strain>
    </source>
</reference>
<evidence type="ECO:0000313" key="3">
    <source>
        <dbReference type="Proteomes" id="UP000006038"/>
    </source>
</evidence>
<dbReference type="EnsemblPlants" id="OB04G19260.1">
    <property type="protein sequence ID" value="OB04G19260.1"/>
    <property type="gene ID" value="OB04G19260"/>
</dbReference>
<keyword evidence="1" id="KW-0812">Transmembrane</keyword>
<dbReference type="HOGENOM" id="CLU_2403173_0_0_1"/>
<dbReference type="AlphaFoldDB" id="J3LXQ1"/>
<reference evidence="2" key="2">
    <citation type="submission" date="2013-04" db="UniProtKB">
        <authorList>
            <consortium name="EnsemblPlants"/>
        </authorList>
    </citation>
    <scope>IDENTIFICATION</scope>
</reference>